<dbReference type="Proteomes" id="UP000036356">
    <property type="component" value="Unassembled WGS sequence"/>
</dbReference>
<feature type="region of interest" description="Disordered" evidence="1">
    <location>
        <begin position="1"/>
        <end position="44"/>
    </location>
</feature>
<comment type="caution">
    <text evidence="2">The sequence shown here is derived from an EMBL/GenBank/DDBJ whole genome shotgun (WGS) entry which is preliminary data.</text>
</comment>
<protein>
    <submittedName>
        <fullName evidence="2">Uncharacterized protein</fullName>
    </submittedName>
</protein>
<proteinExistence type="predicted"/>
<dbReference type="RefSeq" id="WP_282433304.1">
    <property type="nucleotide sequence ID" value="NZ_LDZY01000002.1"/>
</dbReference>
<dbReference type="PATRIC" id="fig|476652.3.peg.802"/>
<evidence type="ECO:0000313" key="3">
    <source>
        <dbReference type="Proteomes" id="UP000036356"/>
    </source>
</evidence>
<accession>A0A0J1FX53</accession>
<sequence>MEQQDQFKAKKRPFPKREDLPCGHSADQDGRTDYGRDKETTFPQ</sequence>
<name>A0A0J1FX53_9FIRM</name>
<gene>
    <name evidence="2" type="ORF">DEAC_c07830</name>
</gene>
<keyword evidence="3" id="KW-1185">Reference proteome</keyword>
<evidence type="ECO:0000313" key="2">
    <source>
        <dbReference type="EMBL" id="KLU67568.1"/>
    </source>
</evidence>
<dbReference type="EMBL" id="LDZY01000002">
    <property type="protein sequence ID" value="KLU67568.1"/>
    <property type="molecule type" value="Genomic_DNA"/>
</dbReference>
<dbReference type="AlphaFoldDB" id="A0A0J1FX53"/>
<reference evidence="2 3" key="1">
    <citation type="submission" date="2015-06" db="EMBL/GenBank/DDBJ databases">
        <title>Draft genome of the moderately acidophilic sulfate reducer Candidatus Desulfosporosinus acididurans strain M1.</title>
        <authorList>
            <person name="Poehlein A."/>
            <person name="Petzsch P."/>
            <person name="Johnson B.D."/>
            <person name="Schloemann M."/>
            <person name="Daniel R."/>
            <person name="Muehling M."/>
        </authorList>
    </citation>
    <scope>NUCLEOTIDE SEQUENCE [LARGE SCALE GENOMIC DNA]</scope>
    <source>
        <strain evidence="2 3">M1</strain>
    </source>
</reference>
<evidence type="ECO:0000256" key="1">
    <source>
        <dbReference type="SAM" id="MobiDB-lite"/>
    </source>
</evidence>
<feature type="compositionally biased region" description="Basic and acidic residues" evidence="1">
    <location>
        <begin position="15"/>
        <end position="44"/>
    </location>
</feature>
<organism evidence="2 3">
    <name type="scientific">Desulfosporosinus acididurans</name>
    <dbReference type="NCBI Taxonomy" id="476652"/>
    <lineage>
        <taxon>Bacteria</taxon>
        <taxon>Bacillati</taxon>
        <taxon>Bacillota</taxon>
        <taxon>Clostridia</taxon>
        <taxon>Eubacteriales</taxon>
        <taxon>Desulfitobacteriaceae</taxon>
        <taxon>Desulfosporosinus</taxon>
    </lineage>
</organism>